<dbReference type="PANTHER" id="PTHR10997">
    <property type="entry name" value="IMPORTIN-7, 8, 11"/>
    <property type="match status" value="1"/>
</dbReference>
<dbReference type="InterPro" id="IPR016024">
    <property type="entry name" value="ARM-type_fold"/>
</dbReference>
<evidence type="ECO:0000313" key="6">
    <source>
        <dbReference type="EMBL" id="KAF7292350.1"/>
    </source>
</evidence>
<keyword evidence="4" id="KW-0539">Nucleus</keyword>
<dbReference type="SUPFAM" id="SSF48371">
    <property type="entry name" value="ARM repeat"/>
    <property type="match status" value="1"/>
</dbReference>
<accession>A0A8H6S518</accession>
<dbReference type="InterPro" id="IPR058669">
    <property type="entry name" value="TPR_IPO7/11-like"/>
</dbReference>
<keyword evidence="3" id="KW-0813">Transport</keyword>
<organism evidence="6 7">
    <name type="scientific">Mycena chlorophos</name>
    <name type="common">Agaric fungus</name>
    <name type="synonym">Agaricus chlorophos</name>
    <dbReference type="NCBI Taxonomy" id="658473"/>
    <lineage>
        <taxon>Eukaryota</taxon>
        <taxon>Fungi</taxon>
        <taxon>Dikarya</taxon>
        <taxon>Basidiomycota</taxon>
        <taxon>Agaricomycotina</taxon>
        <taxon>Agaricomycetes</taxon>
        <taxon>Agaricomycetidae</taxon>
        <taxon>Agaricales</taxon>
        <taxon>Marasmiineae</taxon>
        <taxon>Mycenaceae</taxon>
        <taxon>Mycena</taxon>
    </lineage>
</organism>
<dbReference type="EMBL" id="JACAZE010000022">
    <property type="protein sequence ID" value="KAF7292350.1"/>
    <property type="molecule type" value="Genomic_DNA"/>
</dbReference>
<dbReference type="GO" id="GO:0005635">
    <property type="term" value="C:nuclear envelope"/>
    <property type="evidence" value="ECO:0007669"/>
    <property type="project" value="TreeGrafter"/>
</dbReference>
<dbReference type="InterPro" id="IPR001494">
    <property type="entry name" value="Importin-beta_N"/>
</dbReference>
<dbReference type="OrthoDB" id="361693at2759"/>
<dbReference type="AlphaFoldDB" id="A0A8H6S518"/>
<dbReference type="PANTHER" id="PTHR10997:SF7">
    <property type="entry name" value="IMPORTIN-11"/>
    <property type="match status" value="1"/>
</dbReference>
<comment type="similarity">
    <text evidence="2">Belongs to the importin beta family.</text>
</comment>
<evidence type="ECO:0000313" key="7">
    <source>
        <dbReference type="Proteomes" id="UP000613580"/>
    </source>
</evidence>
<gene>
    <name evidence="6" type="ORF">HMN09_01219000</name>
</gene>
<name>A0A8H6S518_MYCCL</name>
<evidence type="ECO:0000256" key="4">
    <source>
        <dbReference type="ARBA" id="ARBA00023242"/>
    </source>
</evidence>
<reference evidence="6" key="1">
    <citation type="submission" date="2020-05" db="EMBL/GenBank/DDBJ databases">
        <title>Mycena genomes resolve the evolution of fungal bioluminescence.</title>
        <authorList>
            <person name="Tsai I.J."/>
        </authorList>
    </citation>
    <scope>NUCLEOTIDE SEQUENCE</scope>
    <source>
        <strain evidence="6">110903Hualien_Pintung</strain>
    </source>
</reference>
<keyword evidence="7" id="KW-1185">Reference proteome</keyword>
<proteinExistence type="inferred from homology"/>
<dbReference type="Pfam" id="PF03810">
    <property type="entry name" value="IBN_N"/>
    <property type="match status" value="1"/>
</dbReference>
<comment type="caution">
    <text evidence="6">The sequence shown here is derived from an EMBL/GenBank/DDBJ whole genome shotgun (WGS) entry which is preliminary data.</text>
</comment>
<evidence type="ECO:0000256" key="1">
    <source>
        <dbReference type="ARBA" id="ARBA00004123"/>
    </source>
</evidence>
<dbReference type="GO" id="GO:0005829">
    <property type="term" value="C:cytosol"/>
    <property type="evidence" value="ECO:0007669"/>
    <property type="project" value="TreeGrafter"/>
</dbReference>
<dbReference type="PROSITE" id="PS50166">
    <property type="entry name" value="IMPORTIN_B_NT"/>
    <property type="match status" value="1"/>
</dbReference>
<evidence type="ECO:0000256" key="2">
    <source>
        <dbReference type="ARBA" id="ARBA00007991"/>
    </source>
</evidence>
<dbReference type="GO" id="GO:0031267">
    <property type="term" value="F:small GTPase binding"/>
    <property type="evidence" value="ECO:0007669"/>
    <property type="project" value="InterPro"/>
</dbReference>
<evidence type="ECO:0000256" key="3">
    <source>
        <dbReference type="ARBA" id="ARBA00022448"/>
    </source>
</evidence>
<dbReference type="Pfam" id="PF25758">
    <property type="entry name" value="TPR_IPO11"/>
    <property type="match status" value="1"/>
</dbReference>
<comment type="subcellular location">
    <subcellularLocation>
        <location evidence="1">Nucleus</location>
    </subcellularLocation>
</comment>
<dbReference type="InterPro" id="IPR011989">
    <property type="entry name" value="ARM-like"/>
</dbReference>
<dbReference type="GO" id="GO:0006606">
    <property type="term" value="P:protein import into nucleus"/>
    <property type="evidence" value="ECO:0007669"/>
    <property type="project" value="TreeGrafter"/>
</dbReference>
<feature type="domain" description="Importin N-terminal" evidence="5">
    <location>
        <begin position="30"/>
        <end position="100"/>
    </location>
</feature>
<evidence type="ECO:0000259" key="5">
    <source>
        <dbReference type="PROSITE" id="PS50166"/>
    </source>
</evidence>
<dbReference type="Proteomes" id="UP000613580">
    <property type="component" value="Unassembled WGS sequence"/>
</dbReference>
<sequence length="1033" mass="115335">MDVAQTLTTDEVFGVMSGCSSQDPAVLQASSARLKELLNVFGIFNALHEIAAEKSAPLHIRQMAIIQFKNTAAQNWRSRKVISDEQRIAIRARCFAFLDEPDDTIAQCNEAIVGKIARIDFPNNWRTLVDDLLRGIQSTFQRRFANPVNENPSDVLVLRRSLKLLSAVFKEFASVKMPSGLKTMAGIVTASQAILSELYTTLLFNFYLKISYPDIMSARATTDLELTHLVFKSVSKMGTWVFMRLHSNKEGIDPALGLDWVAKLVAGTFEGLKQLVKIRHQIIQDGGAGIVSNAFAARAVEFLTKHTRSLGKFYRRLQELNVSRFSTLPCCPDLVAWYWGQVVAATEAARQNPAVIADTIDALFPVRFLVQGMVLFKENLSQWKLVRKDGVENANALPANFVQVAVETLIRQFMPLKESELEEWIADPEKWVNDEDTVNEQWVFEIRPCSERVLMALCVSFPETVTNFIVNLFTSFGTIAATNLQEVIQKEALYCAIGRCALKLKGKLPFEEWLQNTLAAEARSQDPTYPIIKRRIAWLLGKLISADSCVSVNNPLLWQIFVHLLRDTGPGSDVVVRLTAALALRECVDTLEFDVEVFTPYLPDVVSQLVKLLGEADTFETKRRVDYTLNVVIEQAGERISDFVSLIADPIPGFWMEAGDDFPFKCTLMVTVTKLIEATKQRSAGLSGLVVPLVREGLTPEFSSHLDEDAMNLWLSALRHTNTLQSAAGVGLIDLYPKAVTMLATNLDLLGKAIDVVVAHFFLDASLILRSSAFDLFTAFKAALSGAAVERNLKDTIFALNLLVQLAPSDLWGESMHRSGLFAALLNTIVVGEASPQLLMEHILLMSRIVMADKNMFLQLMSGTATAQMSEAKLYELLLDQWWGTWDTMSEARHRKLSAMGIAALVSTARPDVLGRLHGDIFNMWTDVLLELKEAQQAPTEDGDDNQFSLQRHWELDNAPTDYYQDTDGTAEYERRKTLYDMDPVRTVQLTVYIAANLNQASQKCGPQAFHENYLSKADPTVLAQIQQELARG</sequence>
<protein>
    <submittedName>
        <fullName evidence="6">Importin N-terminal domain-containing protein</fullName>
    </submittedName>
</protein>
<dbReference type="Gene3D" id="1.25.10.10">
    <property type="entry name" value="Leucine-rich Repeat Variant"/>
    <property type="match status" value="1"/>
</dbReference>